<feature type="transmembrane region" description="Helical" evidence="11">
    <location>
        <begin position="165"/>
        <end position="189"/>
    </location>
</feature>
<evidence type="ECO:0000256" key="4">
    <source>
        <dbReference type="ARBA" id="ARBA00022670"/>
    </source>
</evidence>
<dbReference type="Pfam" id="PF02163">
    <property type="entry name" value="Peptidase_M50"/>
    <property type="match status" value="1"/>
</dbReference>
<evidence type="ECO:0000256" key="8">
    <source>
        <dbReference type="ARBA" id="ARBA00022989"/>
    </source>
</evidence>
<dbReference type="GO" id="GO:0004222">
    <property type="term" value="F:metalloendopeptidase activity"/>
    <property type="evidence" value="ECO:0007669"/>
    <property type="project" value="InterPro"/>
</dbReference>
<evidence type="ECO:0000259" key="12">
    <source>
        <dbReference type="PROSITE" id="PS50106"/>
    </source>
</evidence>
<evidence type="ECO:0000256" key="7">
    <source>
        <dbReference type="ARBA" id="ARBA00022833"/>
    </source>
</evidence>
<dbReference type="Proteomes" id="UP001387110">
    <property type="component" value="Unassembled WGS sequence"/>
</dbReference>
<evidence type="ECO:0000313" key="17">
    <source>
        <dbReference type="Proteomes" id="UP000072605"/>
    </source>
</evidence>
<evidence type="ECO:0000256" key="11">
    <source>
        <dbReference type="RuleBase" id="RU362031"/>
    </source>
</evidence>
<dbReference type="EMBL" id="LNQL01000001">
    <property type="protein sequence ID" value="KSU50671.1"/>
    <property type="molecule type" value="Genomic_DNA"/>
</dbReference>
<dbReference type="Proteomes" id="UP000072605">
    <property type="component" value="Unassembled WGS sequence"/>
</dbReference>
<dbReference type="RefSeq" id="WP_023468687.1">
    <property type="nucleotide sequence ID" value="NZ_FMYN01000001.1"/>
</dbReference>
<keyword evidence="5 11" id="KW-0812">Transmembrane</keyword>
<feature type="transmembrane region" description="Helical" evidence="11">
    <location>
        <begin position="387"/>
        <end position="406"/>
    </location>
</feature>
<sequence>MTTFISIVLMFGVLVAVHEWGHLVMAKRAGILCREFAIGFGPKIFSVFKNETLYTVRLLPIGGYVKMAGEEPELVEIKSGQTVGLQLKDGVIETIYFDADQPQVDQVVTVERIDLLRQLELVGLQDETSVRYPVSPTAFLVEGQTRTQIAPYDRTFGSKSVWKRVLAIAAGPFMNFVLAFVILFGLALYNGSPTGESVIGTVQKGSPADQAGLVEGDRIISVNGQDTAKWTDLRAGFQDRAGKATEVKYERDGKETTTEITPKVQQQGEQKVGIIGVTNETEKSFGTALQTGVSETWRMSTLIVGAVGDLVTGVVGVDQLSGPVGIVKMTDQVADSGFSMLLTWTALLSVNLAVFNLLPLPALDGGRLLFLFLEALRGKPVDPQKEGLVHFVGFALLMLLMLVVTWNDIQKFF</sequence>
<dbReference type="NCBIfam" id="TIGR00054">
    <property type="entry name" value="RIP metalloprotease RseP"/>
    <property type="match status" value="1"/>
</dbReference>
<comment type="caution">
    <text evidence="13">The sequence shown here is derived from an EMBL/GenBank/DDBJ whole genome shotgun (WGS) entry which is preliminary data.</text>
</comment>
<evidence type="ECO:0000313" key="18">
    <source>
        <dbReference type="Proteomes" id="UP001387110"/>
    </source>
</evidence>
<evidence type="ECO:0000256" key="9">
    <source>
        <dbReference type="ARBA" id="ARBA00023049"/>
    </source>
</evidence>
<dbReference type="PROSITE" id="PS50106">
    <property type="entry name" value="PDZ"/>
    <property type="match status" value="1"/>
</dbReference>
<dbReference type="InterPro" id="IPR008915">
    <property type="entry name" value="Peptidase_M50"/>
</dbReference>
<keyword evidence="11" id="KW-0479">Metal-binding</keyword>
<keyword evidence="6 11" id="KW-0378">Hydrolase</keyword>
<keyword evidence="9 11" id="KW-0482">Metalloprotease</keyword>
<organism evidence="13 16">
    <name type="scientific">Exiguobacterium indicum</name>
    <dbReference type="NCBI Taxonomy" id="296995"/>
    <lineage>
        <taxon>Bacteria</taxon>
        <taxon>Bacillati</taxon>
        <taxon>Bacillota</taxon>
        <taxon>Bacilli</taxon>
        <taxon>Bacillales</taxon>
        <taxon>Bacillales Family XII. Incertae Sedis</taxon>
        <taxon>Exiguobacterium</taxon>
    </lineage>
</organism>
<evidence type="ECO:0000313" key="13">
    <source>
        <dbReference type="EMBL" id="KSU50671.1"/>
    </source>
</evidence>
<gene>
    <name evidence="15" type="primary">rseP</name>
    <name evidence="13" type="ORF">AS033_04620</name>
    <name evidence="14" type="ORF">RSA11_09770</name>
    <name evidence="15" type="ORF">SZL87_02630</name>
</gene>
<dbReference type="SMART" id="SM00228">
    <property type="entry name" value="PDZ"/>
    <property type="match status" value="1"/>
</dbReference>
<protein>
    <recommendedName>
        <fullName evidence="11">Zinc metalloprotease</fullName>
        <ecNumber evidence="11">3.4.24.-</ecNumber>
    </recommendedName>
</protein>
<reference evidence="13 16" key="1">
    <citation type="journal article" date="2015" name="Int. J. Syst. Evol. Microbiol.">
        <title>Exiguobacterium enclense sp. nov., isolated from sediment.</title>
        <authorList>
            <person name="Dastager S.G."/>
            <person name="Mawlankar R."/>
            <person name="Sonalkar V.V."/>
            <person name="Thorat M.N."/>
            <person name="Mual P."/>
            <person name="Verma A."/>
            <person name="Krishnamurthi S."/>
            <person name="Tang S.K."/>
            <person name="Li W.J."/>
        </authorList>
    </citation>
    <scope>NUCLEOTIDE SEQUENCE [LARGE SCALE GENOMIC DNA]</scope>
    <source>
        <strain evidence="13 16">NIO-1109</strain>
    </source>
</reference>
<dbReference type="InterPro" id="IPR001478">
    <property type="entry name" value="PDZ"/>
</dbReference>
<evidence type="ECO:0000256" key="5">
    <source>
        <dbReference type="ARBA" id="ARBA00022692"/>
    </source>
</evidence>
<keyword evidence="4 13" id="KW-0645">Protease</keyword>
<dbReference type="EMBL" id="LDQV01000023">
    <property type="protein sequence ID" value="KTR26517.1"/>
    <property type="molecule type" value="Genomic_DNA"/>
</dbReference>
<evidence type="ECO:0000256" key="10">
    <source>
        <dbReference type="ARBA" id="ARBA00023136"/>
    </source>
</evidence>
<dbReference type="OrthoDB" id="9782003at2"/>
<dbReference type="SUPFAM" id="SSF50156">
    <property type="entry name" value="PDZ domain-like"/>
    <property type="match status" value="1"/>
</dbReference>
<dbReference type="GeneID" id="90837104"/>
<evidence type="ECO:0000256" key="1">
    <source>
        <dbReference type="ARBA" id="ARBA00001947"/>
    </source>
</evidence>
<comment type="cofactor">
    <cofactor evidence="1 11">
        <name>Zn(2+)</name>
        <dbReference type="ChEBI" id="CHEBI:29105"/>
    </cofactor>
</comment>
<dbReference type="GO" id="GO:0046872">
    <property type="term" value="F:metal ion binding"/>
    <property type="evidence" value="ECO:0007669"/>
    <property type="project" value="UniProtKB-KW"/>
</dbReference>
<evidence type="ECO:0000256" key="6">
    <source>
        <dbReference type="ARBA" id="ARBA00022801"/>
    </source>
</evidence>
<dbReference type="AlphaFoldDB" id="A0A0V8GKN0"/>
<dbReference type="Gene3D" id="2.30.42.10">
    <property type="match status" value="1"/>
</dbReference>
<accession>A0A0V8GKN0</accession>
<keyword evidence="7 11" id="KW-0862">Zinc</keyword>
<reference evidence="14 17" key="2">
    <citation type="journal article" date="2016" name="Front. Microbiol.">
        <title>Genomic Resource of Rice Seed Associated Bacteria.</title>
        <authorList>
            <person name="Midha S."/>
            <person name="Bansal K."/>
            <person name="Sharma S."/>
            <person name="Kumar N."/>
            <person name="Patil P.P."/>
            <person name="Chaudhry V."/>
            <person name="Patil P.B."/>
        </authorList>
    </citation>
    <scope>NUCLEOTIDE SEQUENCE [LARGE SCALE GENOMIC DNA]</scope>
    <source>
        <strain evidence="14 17">RSA11</strain>
    </source>
</reference>
<dbReference type="GO" id="GO:0016020">
    <property type="term" value="C:membrane"/>
    <property type="evidence" value="ECO:0007669"/>
    <property type="project" value="UniProtKB-SubCell"/>
</dbReference>
<dbReference type="InterPro" id="IPR036034">
    <property type="entry name" value="PDZ_sf"/>
</dbReference>
<dbReference type="PANTHER" id="PTHR42837:SF2">
    <property type="entry name" value="MEMBRANE METALLOPROTEASE ARASP2, CHLOROPLASTIC-RELATED"/>
    <property type="match status" value="1"/>
</dbReference>
<name>A0A0V8GKN0_9BACL</name>
<evidence type="ECO:0000313" key="14">
    <source>
        <dbReference type="EMBL" id="KTR26517.1"/>
    </source>
</evidence>
<dbReference type="InterPro" id="IPR041489">
    <property type="entry name" value="PDZ_6"/>
</dbReference>
<feature type="domain" description="PDZ" evidence="12">
    <location>
        <begin position="184"/>
        <end position="226"/>
    </location>
</feature>
<evidence type="ECO:0000256" key="2">
    <source>
        <dbReference type="ARBA" id="ARBA00004141"/>
    </source>
</evidence>
<dbReference type="CDD" id="cd23081">
    <property type="entry name" value="cpPDZ_EcRseP-like"/>
    <property type="match status" value="1"/>
</dbReference>
<dbReference type="CDD" id="cd06163">
    <property type="entry name" value="S2P-M50_PDZ_RseP-like"/>
    <property type="match status" value="1"/>
</dbReference>
<dbReference type="InterPro" id="IPR004387">
    <property type="entry name" value="Pept_M50_Zn"/>
</dbReference>
<dbReference type="Proteomes" id="UP000053797">
    <property type="component" value="Unassembled WGS sequence"/>
</dbReference>
<dbReference type="EC" id="3.4.24.-" evidence="11"/>
<dbReference type="Pfam" id="PF17820">
    <property type="entry name" value="PDZ_6"/>
    <property type="match status" value="1"/>
</dbReference>
<dbReference type="GO" id="GO:0006508">
    <property type="term" value="P:proteolysis"/>
    <property type="evidence" value="ECO:0007669"/>
    <property type="project" value="UniProtKB-KW"/>
</dbReference>
<feature type="transmembrane region" description="Helical" evidence="11">
    <location>
        <begin position="338"/>
        <end position="358"/>
    </location>
</feature>
<keyword evidence="10 11" id="KW-0472">Membrane</keyword>
<comment type="subcellular location">
    <subcellularLocation>
        <location evidence="2">Membrane</location>
        <topology evidence="2">Multi-pass membrane protein</topology>
    </subcellularLocation>
</comment>
<evidence type="ECO:0000313" key="16">
    <source>
        <dbReference type="Proteomes" id="UP000053797"/>
    </source>
</evidence>
<evidence type="ECO:0000313" key="15">
    <source>
        <dbReference type="EMBL" id="MEI4461316.1"/>
    </source>
</evidence>
<proteinExistence type="inferred from homology"/>
<keyword evidence="8 11" id="KW-1133">Transmembrane helix</keyword>
<dbReference type="EMBL" id="JBAWKY010000001">
    <property type="protein sequence ID" value="MEI4461316.1"/>
    <property type="molecule type" value="Genomic_DNA"/>
</dbReference>
<reference evidence="15 18" key="3">
    <citation type="submission" date="2023-12" db="EMBL/GenBank/DDBJ databases">
        <authorList>
            <person name="Easwaran N."/>
            <person name="Lazarus H.P.S."/>
        </authorList>
    </citation>
    <scope>NUCLEOTIDE SEQUENCE [LARGE SCALE GENOMIC DNA]</scope>
    <source>
        <strain evidence="15 18">VIT-2023</strain>
    </source>
</reference>
<comment type="similarity">
    <text evidence="3 11">Belongs to the peptidase M50B family.</text>
</comment>
<keyword evidence="18" id="KW-1185">Reference proteome</keyword>
<dbReference type="PANTHER" id="PTHR42837">
    <property type="entry name" value="REGULATOR OF SIGMA-E PROTEASE RSEP"/>
    <property type="match status" value="1"/>
</dbReference>
<evidence type="ECO:0000256" key="3">
    <source>
        <dbReference type="ARBA" id="ARBA00007931"/>
    </source>
</evidence>